<dbReference type="EMBL" id="JAODUP010002024">
    <property type="protein sequence ID" value="KAK2139104.1"/>
    <property type="molecule type" value="Genomic_DNA"/>
</dbReference>
<dbReference type="AlphaFoldDB" id="A0AAD9MQD5"/>
<dbReference type="PROSITE" id="PS01180">
    <property type="entry name" value="CUB"/>
    <property type="match status" value="1"/>
</dbReference>
<organism evidence="5 6">
    <name type="scientific">Paralvinella palmiformis</name>
    <dbReference type="NCBI Taxonomy" id="53620"/>
    <lineage>
        <taxon>Eukaryota</taxon>
        <taxon>Metazoa</taxon>
        <taxon>Spiralia</taxon>
        <taxon>Lophotrochozoa</taxon>
        <taxon>Annelida</taxon>
        <taxon>Polychaeta</taxon>
        <taxon>Sedentaria</taxon>
        <taxon>Canalipalpata</taxon>
        <taxon>Terebellida</taxon>
        <taxon>Terebelliformia</taxon>
        <taxon>Alvinellidae</taxon>
        <taxon>Paralvinella</taxon>
    </lineage>
</organism>
<protein>
    <recommendedName>
        <fullName evidence="4">CUB domain-containing protein</fullName>
    </recommendedName>
</protein>
<proteinExistence type="predicted"/>
<comment type="caution">
    <text evidence="5">The sequence shown here is derived from an EMBL/GenBank/DDBJ whole genome shotgun (WGS) entry which is preliminary data.</text>
</comment>
<evidence type="ECO:0000313" key="5">
    <source>
        <dbReference type="EMBL" id="KAK2139104.1"/>
    </source>
</evidence>
<feature type="transmembrane region" description="Helical" evidence="3">
    <location>
        <begin position="78"/>
        <end position="103"/>
    </location>
</feature>
<dbReference type="Gene3D" id="2.60.120.290">
    <property type="entry name" value="Spermadhesin, CUB domain"/>
    <property type="match status" value="1"/>
</dbReference>
<feature type="domain" description="CUB" evidence="4">
    <location>
        <begin position="194"/>
        <end position="313"/>
    </location>
</feature>
<feature type="transmembrane region" description="Helical" evidence="3">
    <location>
        <begin position="382"/>
        <end position="407"/>
    </location>
</feature>
<evidence type="ECO:0000313" key="6">
    <source>
        <dbReference type="Proteomes" id="UP001208570"/>
    </source>
</evidence>
<evidence type="ECO:0000256" key="2">
    <source>
        <dbReference type="PROSITE-ProRule" id="PRU00059"/>
    </source>
</evidence>
<feature type="non-terminal residue" evidence="5">
    <location>
        <position position="1"/>
    </location>
</feature>
<dbReference type="InterPro" id="IPR000859">
    <property type="entry name" value="CUB_dom"/>
</dbReference>
<keyword evidence="3" id="KW-1133">Transmembrane helix</keyword>
<sequence>NNSFNLIVTGCSEIVRPTHAWYKREGNEAVIGCDNNDEKWRLTCIEDTWVGDTGNCSGNARVEKEDVKRSDIFHISSIVVISGIAGAAVVFSVIAVVCGVVYINKYRMKQEIKRANLYKTYSTIGSNVQAYYRPANIDQSENNATCWDMSLVPPNQMTLLSDKCTCPTLQMRNQGNGDKTERERSLERQMQNRCSLNQPNVLTGNNGEISSSTLDRKGCGSSKSPWIISASPGQTINVDMIDFDVNQQDYNLISCRSIYGFILERSLGINHTICGGHTRERALYTSKTNSVEINILQKESRGKAHFLLRYSVTGCSEIVRPTHAWYKREGNEAVIGCDDNDKKWRLTCIKNTWVGDIGNCSGNAPVEKEDVKTSDIFHISSIVVISGIAGAAVVFSVIAVVCGVVYINKYRMKQEMKRANLYKTYSTIGSNVQTYYRPVTADQSENNATFWDMSLVPPNQMTLLSDKCTCPTLQMRNQGDKTEGEIPLERQSLYSSIKST</sequence>
<evidence type="ECO:0000256" key="1">
    <source>
        <dbReference type="ARBA" id="ARBA00023157"/>
    </source>
</evidence>
<keyword evidence="3" id="KW-0812">Transmembrane</keyword>
<dbReference type="Proteomes" id="UP001208570">
    <property type="component" value="Unassembled WGS sequence"/>
</dbReference>
<keyword evidence="6" id="KW-1185">Reference proteome</keyword>
<evidence type="ECO:0000259" key="4">
    <source>
        <dbReference type="PROSITE" id="PS01180"/>
    </source>
</evidence>
<reference evidence="5" key="1">
    <citation type="journal article" date="2023" name="Mol. Biol. Evol.">
        <title>Third-Generation Sequencing Reveals the Adaptive Role of the Epigenome in Three Deep-Sea Polychaetes.</title>
        <authorList>
            <person name="Perez M."/>
            <person name="Aroh O."/>
            <person name="Sun Y."/>
            <person name="Lan Y."/>
            <person name="Juniper S.K."/>
            <person name="Young C.R."/>
            <person name="Angers B."/>
            <person name="Qian P.Y."/>
        </authorList>
    </citation>
    <scope>NUCLEOTIDE SEQUENCE</scope>
    <source>
        <strain evidence="5">P08H-3</strain>
    </source>
</reference>
<dbReference type="SUPFAM" id="SSF49854">
    <property type="entry name" value="Spermadhesin, CUB domain"/>
    <property type="match status" value="1"/>
</dbReference>
<keyword evidence="3" id="KW-0472">Membrane</keyword>
<keyword evidence="1" id="KW-1015">Disulfide bond</keyword>
<dbReference type="InterPro" id="IPR035914">
    <property type="entry name" value="Sperma_CUB_dom_sf"/>
</dbReference>
<accession>A0AAD9MQD5</accession>
<name>A0AAD9MQD5_9ANNE</name>
<gene>
    <name evidence="5" type="ORF">LSH36_2027g00025</name>
</gene>
<evidence type="ECO:0000256" key="3">
    <source>
        <dbReference type="SAM" id="Phobius"/>
    </source>
</evidence>
<comment type="caution">
    <text evidence="2">Lacks conserved residue(s) required for the propagation of feature annotation.</text>
</comment>